<comment type="caution">
    <text evidence="1">The sequence shown here is derived from an EMBL/GenBank/DDBJ whole genome shotgun (WGS) entry which is preliminary data.</text>
</comment>
<dbReference type="InterPro" id="IPR045397">
    <property type="entry name" value="TumE-like"/>
</dbReference>
<proteinExistence type="predicted"/>
<name>A0A8J6N3Z8_9BACT</name>
<dbReference type="EMBL" id="JACNLL010000005">
    <property type="protein sequence ID" value="MBC8198446.1"/>
    <property type="molecule type" value="Genomic_DNA"/>
</dbReference>
<dbReference type="Pfam" id="PF20126">
    <property type="entry name" value="TumE"/>
    <property type="match status" value="1"/>
</dbReference>
<reference evidence="1 2" key="1">
    <citation type="submission" date="2020-08" db="EMBL/GenBank/DDBJ databases">
        <title>Bridging the membrane lipid divide: bacteria of the FCB group superphylum have the potential to synthesize archaeal ether lipids.</title>
        <authorList>
            <person name="Villanueva L."/>
            <person name="Von Meijenfeldt F.A.B."/>
            <person name="Westbye A.B."/>
            <person name="Yadav S."/>
            <person name="Hopmans E.C."/>
            <person name="Dutilh B.E."/>
            <person name="Sinninghe Damste J.S."/>
        </authorList>
    </citation>
    <scope>NUCLEOTIDE SEQUENCE [LARGE SCALE GENOMIC DNA]</scope>
    <source>
        <strain evidence="1">NIOZ-UU82</strain>
    </source>
</reference>
<evidence type="ECO:0000313" key="1">
    <source>
        <dbReference type="EMBL" id="MBC8198446.1"/>
    </source>
</evidence>
<organism evidence="1 2">
    <name type="scientific">Candidatus Desulfaltia bathyphila</name>
    <dbReference type="NCBI Taxonomy" id="2841697"/>
    <lineage>
        <taxon>Bacteria</taxon>
        <taxon>Pseudomonadati</taxon>
        <taxon>Thermodesulfobacteriota</taxon>
        <taxon>Desulfobacteria</taxon>
        <taxon>Desulfobacterales</taxon>
        <taxon>Desulfobacterales incertae sedis</taxon>
        <taxon>Candidatus Desulfaltia</taxon>
    </lineage>
</organism>
<gene>
    <name evidence="1" type="ORF">H8E80_00140</name>
</gene>
<dbReference type="AlphaFoldDB" id="A0A8J6N3Z8"/>
<sequence>MLASERLLEIEEKFDATVERIVPVELDGETLRVVLHLKDGTNLRVTEQWAGKILKRYSYYWLNPTNELKVGWDNAPHHTQLKNFPDHKHIGRQKNMQPSTETCLEEVMGLILQ</sequence>
<accession>A0A8J6N3Z8</accession>
<evidence type="ECO:0000313" key="2">
    <source>
        <dbReference type="Proteomes" id="UP000603545"/>
    </source>
</evidence>
<protein>
    <submittedName>
        <fullName evidence="1">Uncharacterized protein</fullName>
    </submittedName>
</protein>
<dbReference type="Proteomes" id="UP000603545">
    <property type="component" value="Unassembled WGS sequence"/>
</dbReference>